<dbReference type="EMBL" id="VCYH01000003">
    <property type="protein sequence ID" value="MDN7024307.1"/>
    <property type="molecule type" value="Genomic_DNA"/>
</dbReference>
<accession>A0ABT8M8N9</accession>
<comment type="caution">
    <text evidence="3">The sequence shown here is derived from an EMBL/GenBank/DDBJ whole genome shotgun (WGS) entry which is preliminary data.</text>
</comment>
<proteinExistence type="predicted"/>
<evidence type="ECO:0000256" key="1">
    <source>
        <dbReference type="SAM" id="MobiDB-lite"/>
    </source>
</evidence>
<keyword evidence="2" id="KW-0472">Membrane</keyword>
<feature type="transmembrane region" description="Helical" evidence="2">
    <location>
        <begin position="372"/>
        <end position="391"/>
    </location>
</feature>
<evidence type="ECO:0000313" key="3">
    <source>
        <dbReference type="EMBL" id="MDN7024307.1"/>
    </source>
</evidence>
<keyword evidence="4" id="KW-1185">Reference proteome</keyword>
<reference evidence="3" key="1">
    <citation type="submission" date="2019-05" db="EMBL/GenBank/DDBJ databases">
        <title>Methanoculleus sp. FWC-SCC1, a methanogenic archaeon isolated from deep marine cold seep.</title>
        <authorList>
            <person name="Chen Y.-W."/>
            <person name="Chen S.-C."/>
            <person name="Teng N.-H."/>
            <person name="Lai M.-C."/>
        </authorList>
    </citation>
    <scope>NUCLEOTIDE SEQUENCE</scope>
    <source>
        <strain evidence="3">FWC-SCC1</strain>
    </source>
</reference>
<feature type="compositionally biased region" description="Low complexity" evidence="1">
    <location>
        <begin position="181"/>
        <end position="197"/>
    </location>
</feature>
<gene>
    <name evidence="3" type="ORF">FGU65_05270</name>
</gene>
<keyword evidence="2" id="KW-1133">Transmembrane helix</keyword>
<evidence type="ECO:0000313" key="4">
    <source>
        <dbReference type="Proteomes" id="UP001168338"/>
    </source>
</evidence>
<sequence>MTISPDEIESGGEITIAIQDLQDNSTFTILIESTIDLDGETAFDLATANLQIPFTLRDGRIQVRAEPVTDTYLEVRKGNAMVQLAASEENGLVEDGVASLRHPFDAISAGTIDQLSVSGHGTDGAGSVSTSIELTGKKQGPDDSQITFGLGGVLQGSAHIITYVDGSQVLDKVITIGAAAPTPTQTTATPTQTSSPGGSPGGSGSVNPSPTPASLAVVSLDEIARITVDRESIGTGFAADQIRILSLAATSVPAEWQSMTDAYTLYPEGLTFASPAVLSIRMDDAVLAAPDAYTPFIARYDSGTWTMIPSRIQGQYITADITDAGTFAFMTLAGESAAPTPGQEQTAAPTTPPGASGTPADTTTPAAGGTSLPGMTAVLCLCGLLAAAFVFHRIKH</sequence>
<protein>
    <recommendedName>
        <fullName evidence="5">PGF-pre-PGF domain-containing protein</fullName>
    </recommendedName>
</protein>
<organism evidence="3 4">
    <name type="scientific">Methanoculleus frigidifontis</name>
    <dbReference type="NCBI Taxonomy" id="2584085"/>
    <lineage>
        <taxon>Archaea</taxon>
        <taxon>Methanobacteriati</taxon>
        <taxon>Methanobacteriota</taxon>
        <taxon>Stenosarchaea group</taxon>
        <taxon>Methanomicrobia</taxon>
        <taxon>Methanomicrobiales</taxon>
        <taxon>Methanomicrobiaceae</taxon>
        <taxon>Methanoculleus</taxon>
    </lineage>
</organism>
<dbReference type="Proteomes" id="UP001168338">
    <property type="component" value="Unassembled WGS sequence"/>
</dbReference>
<feature type="region of interest" description="Disordered" evidence="1">
    <location>
        <begin position="181"/>
        <end position="211"/>
    </location>
</feature>
<feature type="region of interest" description="Disordered" evidence="1">
    <location>
        <begin position="337"/>
        <end position="368"/>
    </location>
</feature>
<evidence type="ECO:0000256" key="2">
    <source>
        <dbReference type="SAM" id="Phobius"/>
    </source>
</evidence>
<dbReference type="RefSeq" id="WP_301663403.1">
    <property type="nucleotide sequence ID" value="NZ_VCYH01000003.1"/>
</dbReference>
<evidence type="ECO:0008006" key="5">
    <source>
        <dbReference type="Google" id="ProtNLM"/>
    </source>
</evidence>
<keyword evidence="2" id="KW-0812">Transmembrane</keyword>
<name>A0ABT8M8N9_9EURY</name>